<organism evidence="1 2">
    <name type="scientific">Liquorilactobacillus sucicola DSM 21376 = JCM 15457</name>
    <dbReference type="NCBI Taxonomy" id="1423806"/>
    <lineage>
        <taxon>Bacteria</taxon>
        <taxon>Bacillati</taxon>
        <taxon>Bacillota</taxon>
        <taxon>Bacilli</taxon>
        <taxon>Lactobacillales</taxon>
        <taxon>Lactobacillaceae</taxon>
        <taxon>Liquorilactobacillus</taxon>
    </lineage>
</organism>
<keyword evidence="2" id="KW-1185">Reference proteome</keyword>
<dbReference type="InterPro" id="IPR006944">
    <property type="entry name" value="Phage/GTA_portal"/>
</dbReference>
<dbReference type="Proteomes" id="UP000050961">
    <property type="component" value="Unassembled WGS sequence"/>
</dbReference>
<dbReference type="OrthoDB" id="9765386at2"/>
<evidence type="ECO:0000313" key="1">
    <source>
        <dbReference type="EMBL" id="KRN07423.1"/>
    </source>
</evidence>
<dbReference type="Pfam" id="PF04860">
    <property type="entry name" value="Phage_portal"/>
    <property type="match status" value="1"/>
</dbReference>
<accession>A0A023D0F1</accession>
<evidence type="ECO:0000313" key="2">
    <source>
        <dbReference type="Proteomes" id="UP000050961"/>
    </source>
</evidence>
<dbReference type="eggNOG" id="COG4695">
    <property type="taxonomic scope" value="Bacteria"/>
</dbReference>
<gene>
    <name evidence="1" type="ORF">FD15_GL002291</name>
</gene>
<dbReference type="NCBIfam" id="TIGR01537">
    <property type="entry name" value="portal_HK97"/>
    <property type="match status" value="1"/>
</dbReference>
<protein>
    <recommendedName>
        <fullName evidence="3">Phage portal protein</fullName>
    </recommendedName>
</protein>
<dbReference type="AlphaFoldDB" id="A0A023D0F1"/>
<dbReference type="RefSeq" id="WP_034990044.1">
    <property type="nucleotide sequence ID" value="NZ_AYZF01000003.1"/>
</dbReference>
<proteinExistence type="predicted"/>
<comment type="caution">
    <text evidence="1">The sequence shown here is derived from an EMBL/GenBank/DDBJ whole genome shotgun (WGS) entry which is preliminary data.</text>
</comment>
<dbReference type="PATRIC" id="fig|1423806.3.peg.2341"/>
<dbReference type="STRING" id="1423806.FD15_GL002291"/>
<dbReference type="InterPro" id="IPR006427">
    <property type="entry name" value="Portal_HK97"/>
</dbReference>
<reference evidence="1 2" key="1">
    <citation type="journal article" date="2015" name="Genome Announc.">
        <title>Expanding the biotechnology potential of lactobacilli through comparative genomics of 213 strains and associated genera.</title>
        <authorList>
            <person name="Sun Z."/>
            <person name="Harris H.M."/>
            <person name="McCann A."/>
            <person name="Guo C."/>
            <person name="Argimon S."/>
            <person name="Zhang W."/>
            <person name="Yang X."/>
            <person name="Jeffery I.B."/>
            <person name="Cooney J.C."/>
            <person name="Kagawa T.F."/>
            <person name="Liu W."/>
            <person name="Song Y."/>
            <person name="Salvetti E."/>
            <person name="Wrobel A."/>
            <person name="Rasinkangas P."/>
            <person name="Parkhill J."/>
            <person name="Rea M.C."/>
            <person name="O'Sullivan O."/>
            <person name="Ritari J."/>
            <person name="Douillard F.P."/>
            <person name="Paul Ross R."/>
            <person name="Yang R."/>
            <person name="Briner A.E."/>
            <person name="Felis G.E."/>
            <person name="de Vos W.M."/>
            <person name="Barrangou R."/>
            <person name="Klaenhammer T.R."/>
            <person name="Caufield P.W."/>
            <person name="Cui Y."/>
            <person name="Zhang H."/>
            <person name="O'Toole P.W."/>
        </authorList>
    </citation>
    <scope>NUCLEOTIDE SEQUENCE [LARGE SCALE GENOMIC DNA]</scope>
    <source>
        <strain evidence="1 2">DSM 21376</strain>
    </source>
</reference>
<name>A0A023D0F1_9LACO</name>
<sequence length="340" mass="38318">MSFFYDSTDIEPDKDTAFIDAVVSMSNTDSVFVGAQALRNADVWAAIRIIASDIASNRIKCEDQKIETLINDKPNDIMNGYQFKFVLACQMLLSGNSFAEIKNDQLNFLKNSCVTVTQDDLTGQVKYYHQPSGGTKRQIAPNSILHFKIFTQDGVTGISPLYSLQDELIMQKKGNNLLKGFFDSPQRNVLTVHKSDLSTDAKQSIRQKFEQANQGALSSVILDDSMTLSQLQIDTGILKVINQNNFSTQKVASAFGLPQSMLNVEEVHSNQEQTSSQYYQSTIYKYFASIEAELSFKFEKQFKFESSNLTINKQQEINNILNFVDKEILDPKDAKEKLNL</sequence>
<evidence type="ECO:0008006" key="3">
    <source>
        <dbReference type="Google" id="ProtNLM"/>
    </source>
</evidence>
<dbReference type="EMBL" id="AYZF01000003">
    <property type="protein sequence ID" value="KRN07423.1"/>
    <property type="molecule type" value="Genomic_DNA"/>
</dbReference>